<dbReference type="SMART" id="SM00101">
    <property type="entry name" value="14_3_3"/>
    <property type="match status" value="1"/>
</dbReference>
<dbReference type="Proteomes" id="UP000887540">
    <property type="component" value="Unplaced"/>
</dbReference>
<evidence type="ECO:0000256" key="2">
    <source>
        <dbReference type="PIRSR" id="PIRSR000868-1"/>
    </source>
</evidence>
<reference evidence="5" key="1">
    <citation type="submission" date="2022-11" db="UniProtKB">
        <authorList>
            <consortium name="WormBaseParasite"/>
        </authorList>
    </citation>
    <scope>IDENTIFICATION</scope>
</reference>
<dbReference type="PIRSF" id="PIRSF000868">
    <property type="entry name" value="14-3-3"/>
    <property type="match status" value="1"/>
</dbReference>
<feature type="domain" description="14-3-3" evidence="3">
    <location>
        <begin position="5"/>
        <end position="223"/>
    </location>
</feature>
<dbReference type="InterPro" id="IPR036815">
    <property type="entry name" value="14-3-3_dom_sf"/>
</dbReference>
<dbReference type="CDD" id="cd08774">
    <property type="entry name" value="14-3-3"/>
    <property type="match status" value="1"/>
</dbReference>
<evidence type="ECO:0000313" key="5">
    <source>
        <dbReference type="WBParaSite" id="ACRNAN_scaffold16189.g18095.t1"/>
    </source>
</evidence>
<name>A0A914CZ81_9BILA</name>
<dbReference type="SUPFAM" id="SSF48445">
    <property type="entry name" value="14-3-3 protein"/>
    <property type="match status" value="1"/>
</dbReference>
<feature type="site" description="Interaction with phosphoserine on interacting protein" evidence="2">
    <location>
        <position position="126"/>
    </location>
</feature>
<protein>
    <submittedName>
        <fullName evidence="5">14-3-3 domain-containing protein</fullName>
    </submittedName>
</protein>
<dbReference type="WBParaSite" id="ACRNAN_scaffold16189.g18095.t1">
    <property type="protein sequence ID" value="ACRNAN_scaffold16189.g18095.t1"/>
    <property type="gene ID" value="ACRNAN_scaffold16189.g18095"/>
</dbReference>
<accession>A0A914CZ81</accession>
<proteinExistence type="inferred from homology"/>
<evidence type="ECO:0000256" key="1">
    <source>
        <dbReference type="ARBA" id="ARBA00006141"/>
    </source>
</evidence>
<dbReference type="AlphaFoldDB" id="A0A914CZ81"/>
<dbReference type="PANTHER" id="PTHR18860">
    <property type="entry name" value="14-3-3 PROTEIN"/>
    <property type="match status" value="1"/>
</dbReference>
<dbReference type="Gene3D" id="1.20.190.20">
    <property type="entry name" value="14-3-3 domain"/>
    <property type="match status" value="1"/>
</dbReference>
<organism evidence="4 5">
    <name type="scientific">Acrobeloides nanus</name>
    <dbReference type="NCBI Taxonomy" id="290746"/>
    <lineage>
        <taxon>Eukaryota</taxon>
        <taxon>Metazoa</taxon>
        <taxon>Ecdysozoa</taxon>
        <taxon>Nematoda</taxon>
        <taxon>Chromadorea</taxon>
        <taxon>Rhabditida</taxon>
        <taxon>Tylenchina</taxon>
        <taxon>Cephalobomorpha</taxon>
        <taxon>Cephaloboidea</taxon>
        <taxon>Cephalobidae</taxon>
        <taxon>Acrobeloides</taxon>
    </lineage>
</organism>
<sequence length="223" mass="25780">MEPCHSYSHLKAGCHEDVVKVLKRIVELDLTGEISADARHMFATAYKQLVSNIRTSWRIVSSREQRTSSELTRKIATEYRNNLSQELRELCTEIITTIDEHLMPKVETSDEEAKIYYLKMKADYYRYICEVMKGDERKEMAEKAKLDYEKAFELAKNKLPLAHPTRLAEKAVQLANQTFDEASAELAELDEESYKESALILHLIKENLLLWSDDEATMQASIN</sequence>
<dbReference type="PRINTS" id="PR00305">
    <property type="entry name" value="1433ZETA"/>
</dbReference>
<evidence type="ECO:0000259" key="3">
    <source>
        <dbReference type="SMART" id="SM00101"/>
    </source>
</evidence>
<feature type="site" description="Interaction with phosphoserine on interacting protein" evidence="2">
    <location>
        <position position="54"/>
    </location>
</feature>
<comment type="similarity">
    <text evidence="1">Belongs to the 14-3-3 family.</text>
</comment>
<dbReference type="InterPro" id="IPR000308">
    <property type="entry name" value="14-3-3"/>
</dbReference>
<dbReference type="InterPro" id="IPR023410">
    <property type="entry name" value="14-3-3_domain"/>
</dbReference>
<evidence type="ECO:0000313" key="4">
    <source>
        <dbReference type="Proteomes" id="UP000887540"/>
    </source>
</evidence>
<keyword evidence="4" id="KW-1185">Reference proteome</keyword>
<dbReference type="Pfam" id="PF00244">
    <property type="entry name" value="14-3-3"/>
    <property type="match status" value="1"/>
</dbReference>